<comment type="catalytic activity">
    <reaction evidence="12">
        <text>propanoyl-CoA + phosphate = propanoyl phosphate + CoA</text>
        <dbReference type="Rhea" id="RHEA:28046"/>
        <dbReference type="ChEBI" id="CHEBI:43474"/>
        <dbReference type="ChEBI" id="CHEBI:57287"/>
        <dbReference type="ChEBI" id="CHEBI:57392"/>
        <dbReference type="ChEBI" id="CHEBI:58933"/>
        <dbReference type="EC" id="2.3.1.222"/>
    </reaction>
</comment>
<dbReference type="InterPro" id="IPR008300">
    <property type="entry name" value="PTAC"/>
</dbReference>
<keyword evidence="8" id="KW-0012">Acyltransferase</keyword>
<evidence type="ECO:0000313" key="14">
    <source>
        <dbReference type="Proteomes" id="UP000295063"/>
    </source>
</evidence>
<keyword evidence="14" id="KW-1185">Reference proteome</keyword>
<dbReference type="PANTHER" id="PTHR39453:SF1">
    <property type="entry name" value="PHOSPHATE PROPANOYLTRANSFERASE"/>
    <property type="match status" value="1"/>
</dbReference>
<evidence type="ECO:0000256" key="11">
    <source>
        <dbReference type="ARBA" id="ARBA00033077"/>
    </source>
</evidence>
<evidence type="ECO:0000256" key="1">
    <source>
        <dbReference type="ARBA" id="ARBA00001947"/>
    </source>
</evidence>
<evidence type="ECO:0000256" key="4">
    <source>
        <dbReference type="ARBA" id="ARBA00020837"/>
    </source>
</evidence>
<evidence type="ECO:0000256" key="10">
    <source>
        <dbReference type="ARBA" id="ARBA00030939"/>
    </source>
</evidence>
<organism evidence="13 14">
    <name type="scientific">Anaerospora hongkongensis</name>
    <dbReference type="NCBI Taxonomy" id="244830"/>
    <lineage>
        <taxon>Bacteria</taxon>
        <taxon>Bacillati</taxon>
        <taxon>Bacillota</taxon>
        <taxon>Negativicutes</taxon>
        <taxon>Selenomonadales</taxon>
        <taxon>Sporomusaceae</taxon>
        <taxon>Anaerospora</taxon>
    </lineage>
</organism>
<protein>
    <recommendedName>
        <fullName evidence="4">Phosphate propanoyltransferase</fullName>
        <ecNumber evidence="3">2.3.1.222</ecNumber>
    </recommendedName>
    <alternativeName>
        <fullName evidence="10">Phosphate acyltransferase PduL</fullName>
    </alternativeName>
    <alternativeName>
        <fullName evidence="9">Phosphotransacylase PduL</fullName>
    </alternativeName>
    <alternativeName>
        <fullName evidence="11">Propanediol utilization protein PduL</fullName>
    </alternativeName>
</protein>
<dbReference type="GO" id="GO:0016747">
    <property type="term" value="F:acyltransferase activity, transferring groups other than amino-acyl groups"/>
    <property type="evidence" value="ECO:0007669"/>
    <property type="project" value="InterPro"/>
</dbReference>
<comment type="cofactor">
    <cofactor evidence="1">
        <name>Zn(2+)</name>
        <dbReference type="ChEBI" id="CHEBI:29105"/>
    </cofactor>
</comment>
<dbReference type="NCBIfam" id="NF011652">
    <property type="entry name" value="PRK15070.1"/>
    <property type="match status" value="1"/>
</dbReference>
<dbReference type="EMBL" id="SLUI01000002">
    <property type="protein sequence ID" value="TCL39359.1"/>
    <property type="molecule type" value="Genomic_DNA"/>
</dbReference>
<comment type="caution">
    <text evidence="13">The sequence shown here is derived from an EMBL/GenBank/DDBJ whole genome shotgun (WGS) entry which is preliminary data.</text>
</comment>
<keyword evidence="6" id="KW-0479">Metal-binding</keyword>
<evidence type="ECO:0000256" key="9">
    <source>
        <dbReference type="ARBA" id="ARBA00030044"/>
    </source>
</evidence>
<keyword evidence="5" id="KW-0808">Transferase</keyword>
<evidence type="ECO:0000256" key="5">
    <source>
        <dbReference type="ARBA" id="ARBA00022679"/>
    </source>
</evidence>
<reference evidence="13 14" key="1">
    <citation type="submission" date="2019-03" db="EMBL/GenBank/DDBJ databases">
        <title>Genomic Encyclopedia of Type Strains, Phase IV (KMG-IV): sequencing the most valuable type-strain genomes for metagenomic binning, comparative biology and taxonomic classification.</title>
        <authorList>
            <person name="Goeker M."/>
        </authorList>
    </citation>
    <scope>NUCLEOTIDE SEQUENCE [LARGE SCALE GENOMIC DNA]</scope>
    <source>
        <strain evidence="13 14">DSM 15969</strain>
    </source>
</reference>
<accession>A0A4R1Q2B9</accession>
<dbReference type="OrthoDB" id="9784365at2"/>
<evidence type="ECO:0000256" key="12">
    <source>
        <dbReference type="ARBA" id="ARBA00047589"/>
    </source>
</evidence>
<dbReference type="AlphaFoldDB" id="A0A4R1Q2B9"/>
<dbReference type="EC" id="2.3.1.222" evidence="3"/>
<evidence type="ECO:0000256" key="3">
    <source>
        <dbReference type="ARBA" id="ARBA00012206"/>
    </source>
</evidence>
<evidence type="ECO:0000256" key="7">
    <source>
        <dbReference type="ARBA" id="ARBA00022833"/>
    </source>
</evidence>
<evidence type="ECO:0000313" key="13">
    <source>
        <dbReference type="EMBL" id="TCL39359.1"/>
    </source>
</evidence>
<evidence type="ECO:0000256" key="6">
    <source>
        <dbReference type="ARBA" id="ARBA00022723"/>
    </source>
</evidence>
<evidence type="ECO:0000256" key="8">
    <source>
        <dbReference type="ARBA" id="ARBA00023315"/>
    </source>
</evidence>
<name>A0A4R1Q2B9_9FIRM</name>
<dbReference type="RefSeq" id="WP_132075760.1">
    <property type="nucleotide sequence ID" value="NZ_SLUI01000002.1"/>
</dbReference>
<evidence type="ECO:0000256" key="2">
    <source>
        <dbReference type="ARBA" id="ARBA00007342"/>
    </source>
</evidence>
<sequence>MDRNLIDDIVQKVLLAIGSETAGSSIPAIPVGVSNRHIHLSASHLEALFGTGYALTHDKDLKQVGEFAAKETVTLVGPKGVIRAVRILGPVRSFTQIELARTDGFSLGIAPPVRDSGDIEGSAGVVVVGPAGAVTLKQGVICAARHIHMEEADAQKLGVADKDRVTVEFGGIRGGSFHNVLVRTGKDFRLEFHIDTDEANAAGLKNGDAVTLRTGREAGGGQLAAEAGKPIVRPKEAETALVLAHKVIDAAAVKAAAKRGATTLTIQKGSIITPLARDIARECNIQLISVTC</sequence>
<dbReference type="Pfam" id="PF06130">
    <property type="entry name" value="PTAC"/>
    <property type="match status" value="1"/>
</dbReference>
<keyword evidence="7" id="KW-0862">Zinc</keyword>
<dbReference type="GO" id="GO:0046872">
    <property type="term" value="F:metal ion binding"/>
    <property type="evidence" value="ECO:0007669"/>
    <property type="project" value="UniProtKB-KW"/>
</dbReference>
<comment type="similarity">
    <text evidence="2">Belongs to the PduL family.</text>
</comment>
<dbReference type="Proteomes" id="UP000295063">
    <property type="component" value="Unassembled WGS sequence"/>
</dbReference>
<proteinExistence type="inferred from homology"/>
<gene>
    <name evidence="13" type="ORF">EV210_102274</name>
</gene>
<dbReference type="PANTHER" id="PTHR39453">
    <property type="entry name" value="PHOSPHATE PROPANOYLTRANSFERASE"/>
    <property type="match status" value="1"/>
</dbReference>